<reference evidence="1 2" key="1">
    <citation type="journal article" date="2018" name="Nat. Genet.">
        <title>The Rosa genome provides new insights in the design of modern roses.</title>
        <authorList>
            <person name="Bendahmane M."/>
        </authorList>
    </citation>
    <scope>NUCLEOTIDE SEQUENCE [LARGE SCALE GENOMIC DNA]</scope>
    <source>
        <strain evidence="2">cv. Old Blush</strain>
    </source>
</reference>
<protein>
    <submittedName>
        <fullName evidence="1">Uncharacterized protein</fullName>
    </submittedName>
</protein>
<accession>A0A2P6QBD5</accession>
<evidence type="ECO:0000313" key="2">
    <source>
        <dbReference type="Proteomes" id="UP000238479"/>
    </source>
</evidence>
<dbReference type="AlphaFoldDB" id="A0A2P6QBD5"/>
<dbReference type="Proteomes" id="UP000238479">
    <property type="component" value="Chromosome 5"/>
</dbReference>
<proteinExistence type="predicted"/>
<comment type="caution">
    <text evidence="1">The sequence shown here is derived from an EMBL/GenBank/DDBJ whole genome shotgun (WGS) entry which is preliminary data.</text>
</comment>
<gene>
    <name evidence="1" type="ORF">RchiOBHm_Chr5g0035961</name>
</gene>
<organism evidence="1 2">
    <name type="scientific">Rosa chinensis</name>
    <name type="common">China rose</name>
    <dbReference type="NCBI Taxonomy" id="74649"/>
    <lineage>
        <taxon>Eukaryota</taxon>
        <taxon>Viridiplantae</taxon>
        <taxon>Streptophyta</taxon>
        <taxon>Embryophyta</taxon>
        <taxon>Tracheophyta</taxon>
        <taxon>Spermatophyta</taxon>
        <taxon>Magnoliopsida</taxon>
        <taxon>eudicotyledons</taxon>
        <taxon>Gunneridae</taxon>
        <taxon>Pentapetalae</taxon>
        <taxon>rosids</taxon>
        <taxon>fabids</taxon>
        <taxon>Rosales</taxon>
        <taxon>Rosaceae</taxon>
        <taxon>Rosoideae</taxon>
        <taxon>Rosoideae incertae sedis</taxon>
        <taxon>Rosa</taxon>
    </lineage>
</organism>
<sequence length="77" mass="9030">MSGSMFLCTVVGTTTIFLSVNGSGRVCNGLFWLLMNIIRLLAPLSKKKVKPSYVWLRKQIWKINYYVEFFHYVFNLF</sequence>
<name>A0A2P6QBD5_ROSCH</name>
<dbReference type="EMBL" id="PDCK01000043">
    <property type="protein sequence ID" value="PRQ31479.1"/>
    <property type="molecule type" value="Genomic_DNA"/>
</dbReference>
<evidence type="ECO:0000313" key="1">
    <source>
        <dbReference type="EMBL" id="PRQ31479.1"/>
    </source>
</evidence>
<dbReference type="Gramene" id="PRQ31479">
    <property type="protein sequence ID" value="PRQ31479"/>
    <property type="gene ID" value="RchiOBHm_Chr5g0035961"/>
</dbReference>
<keyword evidence="2" id="KW-1185">Reference proteome</keyword>